<dbReference type="SUPFAM" id="SSF56300">
    <property type="entry name" value="Metallo-dependent phosphatases"/>
    <property type="match status" value="1"/>
</dbReference>
<accession>A0A919KBW1</accession>
<name>A0A919KBW1_9ACTN</name>
<dbReference type="Pfam" id="PF12850">
    <property type="entry name" value="Metallophos_2"/>
    <property type="match status" value="1"/>
</dbReference>
<dbReference type="Proteomes" id="UP000629619">
    <property type="component" value="Unassembled WGS sequence"/>
</dbReference>
<reference evidence="3" key="1">
    <citation type="submission" date="2021-01" db="EMBL/GenBank/DDBJ databases">
        <title>Whole genome shotgun sequence of Actinoplanes siamensis NBRC 109076.</title>
        <authorList>
            <person name="Komaki H."/>
            <person name="Tamura T."/>
        </authorList>
    </citation>
    <scope>NUCLEOTIDE SEQUENCE</scope>
    <source>
        <strain evidence="3">NBRC 109076</strain>
    </source>
</reference>
<feature type="domain" description="Calcineurin-like phosphoesterase" evidence="2">
    <location>
        <begin position="26"/>
        <end position="127"/>
    </location>
</feature>
<organism evidence="3 4">
    <name type="scientific">Actinoplanes siamensis</name>
    <dbReference type="NCBI Taxonomy" id="1223317"/>
    <lineage>
        <taxon>Bacteria</taxon>
        <taxon>Bacillati</taxon>
        <taxon>Actinomycetota</taxon>
        <taxon>Actinomycetes</taxon>
        <taxon>Micromonosporales</taxon>
        <taxon>Micromonosporaceae</taxon>
        <taxon>Actinoplanes</taxon>
    </lineage>
</organism>
<sequence>MWVHGNGERELVAGFDGEAVTGPAAEVVAGCLPMLEQRHRALLADLPMTVSIDVDGLGPTLFCHATPRRDDEFILVDSPIQRWEQVLRGVTERTVICGHTHMPFDRLVNRRRVVNPGSVGMAYGPRGAYWALLGPTVELRRTAYDLQAAAERIAGSGYPNAAAWAEEYVVNPYDDVAALEAFTAIVAEEVAAPLVAD</sequence>
<evidence type="ECO:0000259" key="2">
    <source>
        <dbReference type="Pfam" id="PF12850"/>
    </source>
</evidence>
<dbReference type="EMBL" id="BOMW01000004">
    <property type="protein sequence ID" value="GIF02658.1"/>
    <property type="molecule type" value="Genomic_DNA"/>
</dbReference>
<dbReference type="InterPro" id="IPR029052">
    <property type="entry name" value="Metallo-depent_PP-like"/>
</dbReference>
<gene>
    <name evidence="3" type="ORF">Asi03nite_01960</name>
</gene>
<evidence type="ECO:0000256" key="1">
    <source>
        <dbReference type="ARBA" id="ARBA00008950"/>
    </source>
</evidence>
<evidence type="ECO:0000313" key="4">
    <source>
        <dbReference type="Proteomes" id="UP000629619"/>
    </source>
</evidence>
<comment type="caution">
    <text evidence="3">The sequence shown here is derived from an EMBL/GenBank/DDBJ whole genome shotgun (WGS) entry which is preliminary data.</text>
</comment>
<dbReference type="InterPro" id="IPR024654">
    <property type="entry name" value="Calcineurin-like_PHP_lpxH"/>
</dbReference>
<dbReference type="AlphaFoldDB" id="A0A919KBW1"/>
<proteinExistence type="inferred from homology"/>
<comment type="similarity">
    <text evidence="1">Belongs to the metallophosphoesterase superfamily. YfcE family.</text>
</comment>
<evidence type="ECO:0000313" key="3">
    <source>
        <dbReference type="EMBL" id="GIF02658.1"/>
    </source>
</evidence>
<dbReference type="Gene3D" id="3.60.21.10">
    <property type="match status" value="1"/>
</dbReference>
<protein>
    <recommendedName>
        <fullName evidence="2">Calcineurin-like phosphoesterase domain-containing protein</fullName>
    </recommendedName>
</protein>
<dbReference type="CDD" id="cd00838">
    <property type="entry name" value="MPP_superfamily"/>
    <property type="match status" value="1"/>
</dbReference>
<keyword evidence="4" id="KW-1185">Reference proteome</keyword>